<gene>
    <name evidence="2" type="ORF">GCM10007112_18000</name>
</gene>
<dbReference type="EMBL" id="BMNM01000008">
    <property type="protein sequence ID" value="GGI81687.1"/>
    <property type="molecule type" value="Genomic_DNA"/>
</dbReference>
<dbReference type="AlphaFoldDB" id="A0A830EGW3"/>
<keyword evidence="1" id="KW-0812">Transmembrane</keyword>
<name>A0A830EGW3_9CREN</name>
<evidence type="ECO:0000313" key="3">
    <source>
        <dbReference type="Proteomes" id="UP000657075"/>
    </source>
</evidence>
<protein>
    <submittedName>
        <fullName evidence="2">Uncharacterized protein</fullName>
    </submittedName>
</protein>
<accession>A0A830EGW3</accession>
<organism evidence="2 3">
    <name type="scientific">Vulcanisaeta souniana JCM 11219</name>
    <dbReference type="NCBI Taxonomy" id="1293586"/>
    <lineage>
        <taxon>Archaea</taxon>
        <taxon>Thermoproteota</taxon>
        <taxon>Thermoprotei</taxon>
        <taxon>Thermoproteales</taxon>
        <taxon>Thermoproteaceae</taxon>
        <taxon>Vulcanisaeta</taxon>
    </lineage>
</organism>
<proteinExistence type="predicted"/>
<sequence>MVLDMSVSIAVVEVAYTAVVEVVAFVVEAVGVDRQGMVADMVVSLLVSPLASSRSFITPFNYLAFN</sequence>
<evidence type="ECO:0000256" key="1">
    <source>
        <dbReference type="SAM" id="Phobius"/>
    </source>
</evidence>
<keyword evidence="1" id="KW-0472">Membrane</keyword>
<reference evidence="2" key="1">
    <citation type="journal article" date="2014" name="Int. J. Syst. Evol. Microbiol.">
        <title>Complete genome sequence of Corynebacterium casei LMG S-19264T (=DSM 44701T), isolated from a smear-ripened cheese.</title>
        <authorList>
            <consortium name="US DOE Joint Genome Institute (JGI-PGF)"/>
            <person name="Walter F."/>
            <person name="Albersmeier A."/>
            <person name="Kalinowski J."/>
            <person name="Ruckert C."/>
        </authorList>
    </citation>
    <scope>NUCLEOTIDE SEQUENCE</scope>
    <source>
        <strain evidence="2">JCM 11219</strain>
    </source>
</reference>
<dbReference type="Proteomes" id="UP000657075">
    <property type="component" value="Unassembled WGS sequence"/>
</dbReference>
<reference evidence="2" key="2">
    <citation type="submission" date="2020-09" db="EMBL/GenBank/DDBJ databases">
        <authorList>
            <person name="Sun Q."/>
            <person name="Ohkuma M."/>
        </authorList>
    </citation>
    <scope>NUCLEOTIDE SEQUENCE</scope>
    <source>
        <strain evidence="2">JCM 11219</strain>
    </source>
</reference>
<evidence type="ECO:0000313" key="2">
    <source>
        <dbReference type="EMBL" id="GGI81687.1"/>
    </source>
</evidence>
<keyword evidence="1" id="KW-1133">Transmembrane helix</keyword>
<comment type="caution">
    <text evidence="2">The sequence shown here is derived from an EMBL/GenBank/DDBJ whole genome shotgun (WGS) entry which is preliminary data.</text>
</comment>
<feature type="transmembrane region" description="Helical" evidence="1">
    <location>
        <begin position="6"/>
        <end position="27"/>
    </location>
</feature>